<dbReference type="EMBL" id="JAPEVB010000002">
    <property type="protein sequence ID" value="KAJ4394223.1"/>
    <property type="molecule type" value="Genomic_DNA"/>
</dbReference>
<dbReference type="InterPro" id="IPR010905">
    <property type="entry name" value="Glyco_hydro_88"/>
</dbReference>
<evidence type="ECO:0000313" key="4">
    <source>
        <dbReference type="Proteomes" id="UP001140453"/>
    </source>
</evidence>
<evidence type="ECO:0000256" key="2">
    <source>
        <dbReference type="SAM" id="SignalP"/>
    </source>
</evidence>
<dbReference type="PANTHER" id="PTHR33886:SF9">
    <property type="entry name" value="UNSATURATED RHAMNOGALACTURONAN HYDROLASE (EUROFUNG)"/>
    <property type="match status" value="1"/>
</dbReference>
<dbReference type="GO" id="GO:0005975">
    <property type="term" value="P:carbohydrate metabolic process"/>
    <property type="evidence" value="ECO:0007669"/>
    <property type="project" value="InterPro"/>
</dbReference>
<dbReference type="SUPFAM" id="SSF48208">
    <property type="entry name" value="Six-hairpin glycosidases"/>
    <property type="match status" value="1"/>
</dbReference>
<keyword evidence="4" id="KW-1185">Reference proteome</keyword>
<evidence type="ECO:0000256" key="1">
    <source>
        <dbReference type="ARBA" id="ARBA00022801"/>
    </source>
</evidence>
<keyword evidence="2" id="KW-0732">Signal</keyword>
<comment type="caution">
    <text evidence="3">The sequence shown here is derived from an EMBL/GenBank/DDBJ whole genome shotgun (WGS) entry which is preliminary data.</text>
</comment>
<sequence length="392" mass="44212">MRGFATGLLFASSVAAAAVNRANERNDARATTSYLARMADTWVSRGTEKDFGYTTAVLYRGFELAIDLTQNETLADWYEGQMSIVKDDGSIATDSENYNYTFYSLDEYRFGLNMLYWYNRTGQEKYKLGADKIREMLHYHPRNAEGGFWHRSPTYPNQMWGDGIFMADTFYAKYTSLFDAGNTTAWDDITLQYELLEEHCTNATSKLLKHGYDQGKTAVWADPVTGASPLVWDRADGWYFVSLTETLQTIPQSHAGYDKLVGYFKSLAEGLLEAQDASGGWWLIMDEEYRGVEGNYIESSASAMFTYGFFVGVRLGFLDEATYLPAATKAYEMLVEKFVVESSDGLDWEGTVSVGSLNSNASFEYYTGVALAQNDFKGVGPFMWASYEYENL</sequence>
<dbReference type="InterPro" id="IPR008928">
    <property type="entry name" value="6-hairpin_glycosidase_sf"/>
</dbReference>
<dbReference type="Proteomes" id="UP001140453">
    <property type="component" value="Unassembled WGS sequence"/>
</dbReference>
<reference evidence="3" key="1">
    <citation type="submission" date="2022-10" db="EMBL/GenBank/DDBJ databases">
        <title>Tapping the CABI collections for fungal endophytes: first genome assemblies for Collariella, Neodidymelliopsis, Ascochyta clinopodiicola, Didymella pomorum, Didymosphaeria variabile, Neocosmospora piperis and Neocucurbitaria cava.</title>
        <authorList>
            <person name="Hill R."/>
        </authorList>
    </citation>
    <scope>NUCLEOTIDE SEQUENCE</scope>
    <source>
        <strain evidence="3">IMI 355082</strain>
    </source>
</reference>
<dbReference type="Gene3D" id="1.50.10.10">
    <property type="match status" value="1"/>
</dbReference>
<dbReference type="InterPro" id="IPR012341">
    <property type="entry name" value="6hp_glycosidase-like_sf"/>
</dbReference>
<dbReference type="Pfam" id="PF07470">
    <property type="entry name" value="Glyco_hydro_88"/>
    <property type="match status" value="1"/>
</dbReference>
<dbReference type="InterPro" id="IPR052043">
    <property type="entry name" value="PolySaccharide_Degr_Enz"/>
</dbReference>
<dbReference type="AlphaFoldDB" id="A0A9W8YYK7"/>
<feature type="signal peptide" evidence="2">
    <location>
        <begin position="1"/>
        <end position="16"/>
    </location>
</feature>
<accession>A0A9W8YYK7</accession>
<protein>
    <submittedName>
        <fullName evidence="3">Uncharacterized protein</fullName>
    </submittedName>
</protein>
<evidence type="ECO:0000313" key="3">
    <source>
        <dbReference type="EMBL" id="KAJ4394223.1"/>
    </source>
</evidence>
<dbReference type="OrthoDB" id="540611at2759"/>
<name>A0A9W8YYK7_9PEZI</name>
<dbReference type="GO" id="GO:0016787">
    <property type="term" value="F:hydrolase activity"/>
    <property type="evidence" value="ECO:0007669"/>
    <property type="project" value="UniProtKB-KW"/>
</dbReference>
<gene>
    <name evidence="3" type="ORF">N0V93_003440</name>
</gene>
<feature type="chain" id="PRO_5040890330" evidence="2">
    <location>
        <begin position="17"/>
        <end position="392"/>
    </location>
</feature>
<proteinExistence type="predicted"/>
<dbReference type="PANTHER" id="PTHR33886">
    <property type="entry name" value="UNSATURATED RHAMNOGALACTURONAN HYDROLASE (EUROFUNG)"/>
    <property type="match status" value="1"/>
</dbReference>
<organism evidence="3 4">
    <name type="scientific">Gnomoniopsis smithogilvyi</name>
    <dbReference type="NCBI Taxonomy" id="1191159"/>
    <lineage>
        <taxon>Eukaryota</taxon>
        <taxon>Fungi</taxon>
        <taxon>Dikarya</taxon>
        <taxon>Ascomycota</taxon>
        <taxon>Pezizomycotina</taxon>
        <taxon>Sordariomycetes</taxon>
        <taxon>Sordariomycetidae</taxon>
        <taxon>Diaporthales</taxon>
        <taxon>Gnomoniaceae</taxon>
        <taxon>Gnomoniopsis</taxon>
    </lineage>
</organism>
<keyword evidence="1" id="KW-0378">Hydrolase</keyword>